<dbReference type="EMBL" id="MFFM01000014">
    <property type="protein sequence ID" value="OGF13650.1"/>
    <property type="molecule type" value="Genomic_DNA"/>
</dbReference>
<feature type="binding site" evidence="7">
    <location>
        <position position="38"/>
    </location>
    <ligand>
        <name>Fe cation</name>
        <dbReference type="ChEBI" id="CHEBI:24875"/>
    </ligand>
</feature>
<evidence type="ECO:0000313" key="10">
    <source>
        <dbReference type="Proteomes" id="UP000177230"/>
    </source>
</evidence>
<dbReference type="GO" id="GO:0005506">
    <property type="term" value="F:iron ion binding"/>
    <property type="evidence" value="ECO:0007669"/>
    <property type="project" value="InterPro"/>
</dbReference>
<dbReference type="GO" id="GO:0043448">
    <property type="term" value="P:alkane catabolic process"/>
    <property type="evidence" value="ECO:0007669"/>
    <property type="project" value="TreeGrafter"/>
</dbReference>
<feature type="binding site" evidence="7">
    <location>
        <position position="8"/>
    </location>
    <ligand>
        <name>Fe cation</name>
        <dbReference type="ChEBI" id="CHEBI:24875"/>
    </ligand>
</feature>
<dbReference type="PROSITE" id="PS50903">
    <property type="entry name" value="RUBREDOXIN_LIKE"/>
    <property type="match status" value="1"/>
</dbReference>
<dbReference type="PIRSF" id="PIRSF000071">
    <property type="entry name" value="Rubredoxin"/>
    <property type="match status" value="1"/>
</dbReference>
<gene>
    <name evidence="9" type="ORF">A2024_10950</name>
</gene>
<dbReference type="AlphaFoldDB" id="A0A1F5RGT3"/>
<dbReference type="Pfam" id="PF00301">
    <property type="entry name" value="Rubredoxin"/>
    <property type="match status" value="1"/>
</dbReference>
<dbReference type="SUPFAM" id="SSF57802">
    <property type="entry name" value="Rubredoxin-like"/>
    <property type="match status" value="1"/>
</dbReference>
<evidence type="ECO:0000256" key="6">
    <source>
        <dbReference type="PIRNR" id="PIRNR000071"/>
    </source>
</evidence>
<evidence type="ECO:0000256" key="2">
    <source>
        <dbReference type="ARBA" id="ARBA00022448"/>
    </source>
</evidence>
<protein>
    <recommendedName>
        <fullName evidence="6">Rubredoxin</fullName>
    </recommendedName>
</protein>
<dbReference type="PANTHER" id="PTHR47627">
    <property type="entry name" value="RUBREDOXIN"/>
    <property type="match status" value="1"/>
</dbReference>
<dbReference type="GO" id="GO:0009055">
    <property type="term" value="F:electron transfer activity"/>
    <property type="evidence" value="ECO:0007669"/>
    <property type="project" value="InterPro"/>
</dbReference>
<keyword evidence="2 6" id="KW-0813">Transport</keyword>
<feature type="binding site" evidence="7">
    <location>
        <position position="5"/>
    </location>
    <ligand>
        <name>Fe cation</name>
        <dbReference type="ChEBI" id="CHEBI:24875"/>
    </ligand>
</feature>
<dbReference type="InterPro" id="IPR024922">
    <property type="entry name" value="Rubredoxin"/>
</dbReference>
<dbReference type="Gene3D" id="2.20.28.10">
    <property type="match status" value="1"/>
</dbReference>
<sequence>MKLKCNVCGYIYDPEAGDPDGDVRPGTYFDNLPLDWVCPDCGASQDIFEIIDDDFEEEGGEEDE</sequence>
<evidence type="ECO:0000259" key="8">
    <source>
        <dbReference type="PROSITE" id="PS50903"/>
    </source>
</evidence>
<evidence type="ECO:0000313" key="9">
    <source>
        <dbReference type="EMBL" id="OGF13650.1"/>
    </source>
</evidence>
<comment type="similarity">
    <text evidence="1 6">Belongs to the rubredoxin family.</text>
</comment>
<keyword evidence="3 6" id="KW-0479">Metal-binding</keyword>
<dbReference type="InterPro" id="IPR050526">
    <property type="entry name" value="Rubredoxin_ET"/>
</dbReference>
<comment type="cofactor">
    <cofactor evidence="6 7">
        <name>Fe(3+)</name>
        <dbReference type="ChEBI" id="CHEBI:29034"/>
    </cofactor>
    <text evidence="6 7">Binds 1 Fe(3+) ion per subunit.</text>
</comment>
<dbReference type="PANTHER" id="PTHR47627:SF1">
    <property type="entry name" value="RUBREDOXIN-1-RELATED"/>
    <property type="match status" value="1"/>
</dbReference>
<keyword evidence="4 6" id="KW-0249">Electron transport</keyword>
<organism evidence="9 10">
    <name type="scientific">Candidatus Edwardsbacteria bacterium GWF2_54_11</name>
    <dbReference type="NCBI Taxonomy" id="1817851"/>
    <lineage>
        <taxon>Bacteria</taxon>
        <taxon>Candidatus Edwardsiibacteriota</taxon>
    </lineage>
</organism>
<dbReference type="FunFam" id="2.20.28.10:FF:000001">
    <property type="entry name" value="Rubredoxin"/>
    <property type="match status" value="1"/>
</dbReference>
<feature type="domain" description="Rubredoxin-like" evidence="8">
    <location>
        <begin position="2"/>
        <end position="51"/>
    </location>
</feature>
<dbReference type="CDD" id="cd00730">
    <property type="entry name" value="rubredoxin"/>
    <property type="match status" value="1"/>
</dbReference>
<dbReference type="PROSITE" id="PS00202">
    <property type="entry name" value="RUBREDOXIN"/>
    <property type="match status" value="1"/>
</dbReference>
<dbReference type="InterPro" id="IPR024935">
    <property type="entry name" value="Rubredoxin_dom"/>
</dbReference>
<feature type="binding site" evidence="7">
    <location>
        <position position="41"/>
    </location>
    <ligand>
        <name>Fe cation</name>
        <dbReference type="ChEBI" id="CHEBI:24875"/>
    </ligand>
</feature>
<evidence type="ECO:0000256" key="1">
    <source>
        <dbReference type="ARBA" id="ARBA00005337"/>
    </source>
</evidence>
<keyword evidence="5 6" id="KW-0408">Iron</keyword>
<dbReference type="InterPro" id="IPR024934">
    <property type="entry name" value="Rubredoxin-like_dom"/>
</dbReference>
<dbReference type="InterPro" id="IPR018527">
    <property type="entry name" value="Rubredoxin_Fe_BS"/>
</dbReference>
<name>A0A1F5RGT3_9BACT</name>
<accession>A0A1F5RGT3</accession>
<comment type="caution">
    <text evidence="9">The sequence shown here is derived from an EMBL/GenBank/DDBJ whole genome shotgun (WGS) entry which is preliminary data.</text>
</comment>
<dbReference type="Proteomes" id="UP000177230">
    <property type="component" value="Unassembled WGS sequence"/>
</dbReference>
<evidence type="ECO:0000256" key="5">
    <source>
        <dbReference type="ARBA" id="ARBA00023004"/>
    </source>
</evidence>
<evidence type="ECO:0000256" key="7">
    <source>
        <dbReference type="PIRSR" id="PIRSR000071-1"/>
    </source>
</evidence>
<evidence type="ECO:0000256" key="3">
    <source>
        <dbReference type="ARBA" id="ARBA00022723"/>
    </source>
</evidence>
<evidence type="ECO:0000256" key="4">
    <source>
        <dbReference type="ARBA" id="ARBA00022982"/>
    </source>
</evidence>
<reference evidence="9 10" key="1">
    <citation type="journal article" date="2016" name="Nat. Commun.">
        <title>Thousands of microbial genomes shed light on interconnected biogeochemical processes in an aquifer system.</title>
        <authorList>
            <person name="Anantharaman K."/>
            <person name="Brown C.T."/>
            <person name="Hug L.A."/>
            <person name="Sharon I."/>
            <person name="Castelle C.J."/>
            <person name="Probst A.J."/>
            <person name="Thomas B.C."/>
            <person name="Singh A."/>
            <person name="Wilkins M.J."/>
            <person name="Karaoz U."/>
            <person name="Brodie E.L."/>
            <person name="Williams K.H."/>
            <person name="Hubbard S.S."/>
            <person name="Banfield J.F."/>
        </authorList>
    </citation>
    <scope>NUCLEOTIDE SEQUENCE [LARGE SCALE GENOMIC DNA]</scope>
</reference>
<proteinExistence type="inferred from homology"/>
<dbReference type="PRINTS" id="PR00163">
    <property type="entry name" value="RUBREDOXIN"/>
</dbReference>